<comment type="similarity">
    <text evidence="1">Belongs to the ABC transporter superfamily.</text>
</comment>
<dbReference type="Proteomes" id="UP001143362">
    <property type="component" value="Unassembled WGS sequence"/>
</dbReference>
<evidence type="ECO:0000313" key="7">
    <source>
        <dbReference type="Proteomes" id="UP001143362"/>
    </source>
</evidence>
<evidence type="ECO:0000256" key="4">
    <source>
        <dbReference type="ARBA" id="ARBA00022840"/>
    </source>
</evidence>
<keyword evidence="3" id="KW-0547">Nucleotide-binding</keyword>
<dbReference type="InterPro" id="IPR050683">
    <property type="entry name" value="Bact_Polysacc_Export_ATP-bd"/>
</dbReference>
<dbReference type="EMBL" id="SHNN01000001">
    <property type="protein sequence ID" value="MCX2980648.1"/>
    <property type="molecule type" value="Genomic_DNA"/>
</dbReference>
<gene>
    <name evidence="6" type="ORF">EYC98_07130</name>
</gene>
<protein>
    <submittedName>
        <fullName evidence="6">ABC transporter ATP-binding protein</fullName>
    </submittedName>
</protein>
<keyword evidence="2" id="KW-0813">Transport</keyword>
<dbReference type="GO" id="GO:0005524">
    <property type="term" value="F:ATP binding"/>
    <property type="evidence" value="ECO:0007669"/>
    <property type="project" value="UniProtKB-KW"/>
</dbReference>
<dbReference type="PANTHER" id="PTHR46743">
    <property type="entry name" value="TEICHOIC ACIDS EXPORT ATP-BINDING PROTEIN TAGH"/>
    <property type="match status" value="1"/>
</dbReference>
<evidence type="ECO:0000256" key="2">
    <source>
        <dbReference type="ARBA" id="ARBA00022448"/>
    </source>
</evidence>
<dbReference type="CDD" id="cd03220">
    <property type="entry name" value="ABC_KpsT_Wzt"/>
    <property type="match status" value="1"/>
</dbReference>
<dbReference type="SMART" id="SM00382">
    <property type="entry name" value="AAA"/>
    <property type="match status" value="1"/>
</dbReference>
<dbReference type="InterPro" id="IPR015860">
    <property type="entry name" value="ABC_transpr_TagH-like"/>
</dbReference>
<evidence type="ECO:0000256" key="1">
    <source>
        <dbReference type="ARBA" id="ARBA00005417"/>
    </source>
</evidence>
<dbReference type="Gene3D" id="3.40.50.300">
    <property type="entry name" value="P-loop containing nucleotide triphosphate hydrolases"/>
    <property type="match status" value="1"/>
</dbReference>
<accession>A0ABT3TEA8</accession>
<name>A0ABT3TEA8_9GAMM</name>
<sequence length="231" mass="24737">MLELDNVVLNYRSGKNSFEHGVHNVLNGVSLSLYKGETLGVIGKNGCGKTTILRLMAGIFGPTAGTVRRRANTSAALLTIGLGFKPQLSGRSNALLSAMLQGSTRAEAESCLEEIKAFSELGDGFEEPVKTYSSGMRSRLGFTTALMTRVDILMIDEVLAVGDAQFRAKAEAALKERITGEQTVVFVSHQGPQVQSICDRAIWLDQGKIAAEGDAESVLKQYTASIKLGPK</sequence>
<evidence type="ECO:0000256" key="3">
    <source>
        <dbReference type="ARBA" id="ARBA00022741"/>
    </source>
</evidence>
<dbReference type="PANTHER" id="PTHR46743:SF2">
    <property type="entry name" value="TEICHOIC ACIDS EXPORT ATP-BINDING PROTEIN TAGH"/>
    <property type="match status" value="1"/>
</dbReference>
<dbReference type="PROSITE" id="PS50893">
    <property type="entry name" value="ABC_TRANSPORTER_2"/>
    <property type="match status" value="1"/>
</dbReference>
<dbReference type="SUPFAM" id="SSF52540">
    <property type="entry name" value="P-loop containing nucleoside triphosphate hydrolases"/>
    <property type="match status" value="1"/>
</dbReference>
<dbReference type="InterPro" id="IPR003593">
    <property type="entry name" value="AAA+_ATPase"/>
</dbReference>
<evidence type="ECO:0000313" key="6">
    <source>
        <dbReference type="EMBL" id="MCX2980648.1"/>
    </source>
</evidence>
<evidence type="ECO:0000259" key="5">
    <source>
        <dbReference type="PROSITE" id="PS50893"/>
    </source>
</evidence>
<keyword evidence="4 6" id="KW-0067">ATP-binding</keyword>
<comment type="caution">
    <text evidence="6">The sequence shown here is derived from an EMBL/GenBank/DDBJ whole genome shotgun (WGS) entry which is preliminary data.</text>
</comment>
<reference evidence="6" key="1">
    <citation type="submission" date="2019-02" db="EMBL/GenBank/DDBJ databases">
        <authorList>
            <person name="Li S.-H."/>
        </authorList>
    </citation>
    <scope>NUCLEOTIDE SEQUENCE</scope>
    <source>
        <strain evidence="6">IMCC14734</strain>
    </source>
</reference>
<organism evidence="6 7">
    <name type="scientific">Candidatus Litorirhabdus singularis</name>
    <dbReference type="NCBI Taxonomy" id="2518993"/>
    <lineage>
        <taxon>Bacteria</taxon>
        <taxon>Pseudomonadati</taxon>
        <taxon>Pseudomonadota</taxon>
        <taxon>Gammaproteobacteria</taxon>
        <taxon>Cellvibrionales</taxon>
        <taxon>Halieaceae</taxon>
        <taxon>Candidatus Litorirhabdus</taxon>
    </lineage>
</organism>
<keyword evidence="7" id="KW-1185">Reference proteome</keyword>
<dbReference type="InterPro" id="IPR027417">
    <property type="entry name" value="P-loop_NTPase"/>
</dbReference>
<dbReference type="RefSeq" id="WP_279244623.1">
    <property type="nucleotide sequence ID" value="NZ_SHNN01000001.1"/>
</dbReference>
<proteinExistence type="inferred from homology"/>
<dbReference type="InterPro" id="IPR003439">
    <property type="entry name" value="ABC_transporter-like_ATP-bd"/>
</dbReference>
<dbReference type="Pfam" id="PF00005">
    <property type="entry name" value="ABC_tran"/>
    <property type="match status" value="1"/>
</dbReference>
<feature type="domain" description="ABC transporter" evidence="5">
    <location>
        <begin position="2"/>
        <end position="231"/>
    </location>
</feature>